<feature type="compositionally biased region" description="Low complexity" evidence="1">
    <location>
        <begin position="227"/>
        <end position="241"/>
    </location>
</feature>
<feature type="compositionally biased region" description="Low complexity" evidence="1">
    <location>
        <begin position="514"/>
        <end position="527"/>
    </location>
</feature>
<reference evidence="2" key="1">
    <citation type="submission" date="2022-07" db="EMBL/GenBank/DDBJ databases">
        <title>Phylogenomic reconstructions and comparative analyses of Kickxellomycotina fungi.</title>
        <authorList>
            <person name="Reynolds N.K."/>
            <person name="Stajich J.E."/>
            <person name="Barry K."/>
            <person name="Grigoriev I.V."/>
            <person name="Crous P."/>
            <person name="Smith M.E."/>
        </authorList>
    </citation>
    <scope>NUCLEOTIDE SEQUENCE</scope>
    <source>
        <strain evidence="2">NBRC 32514</strain>
    </source>
</reference>
<feature type="compositionally biased region" description="Polar residues" evidence="1">
    <location>
        <begin position="461"/>
        <end position="482"/>
    </location>
</feature>
<feature type="compositionally biased region" description="Acidic residues" evidence="1">
    <location>
        <begin position="315"/>
        <end position="337"/>
    </location>
</feature>
<feature type="compositionally biased region" description="Basic residues" evidence="1">
    <location>
        <begin position="498"/>
        <end position="507"/>
    </location>
</feature>
<proteinExistence type="predicted"/>
<sequence length="849" mass="92861">MPALSTAVAVAEQVYPDGLRSAASSQHSSSVTTINSFATSDSPLSSDNEIFFGPLTTVELRAMKREQAHRRSTQLLTLTPLEDEEHMSARRQLAAGKLQTLMRGWLARKEFRRAMSDLHMLRTMGSASVQRRRTVRGQQAGSSGKEAGAVDEMEPVVVTPVVRPWLRRRVSLCQNPKSNTLSAAHIMPRQRHHPPLPPLPPLPEYTQSSDSLGQYQQQQQRLRRADSINAPSGAAAAAASKSPPPMFRQASAPTMRQTYMSMEPTLPDDVIEHEDENALEEGEEDEEEEDTDEDMGIAASVTRMTESVVEPIHEDSEEDYENINIDAEENGEDDDEFLSINEPVESDPLPQQQQKQHQQAEDDEDVSMVDCSSSAPNADAVSFVSCTETFASSAYETVASEAETVMPEPQQPAPMDHALRLSLRLSADATSFANFRLSSVIPRDSPLLTTLSEITEDAGSADNSAAESSRNAQKSSPENTAAQVDPLEQEQEDNPVHMRLRSLRSRRLNREPAQRPAAAPAPDTAAAETSGRRFRATQTVSQKNEAAAAAGTSAKKKPIGKMGQIQLDRLTKLNTRRNATYMTCRIERYNITREGKRPPSPSLLMQQRAEERRGPIDHRSIYSDSDSDWDNNDEGDEPDDSLPNGELCLEELTADTRPLSPLLLSENENDEDEADSAMLLEDAGVASAADSGTQEIKRKSVELSAPLHPSTSAGGSAAASNAGSKKQCRRPKVQWGSRSILRAPYLVGHAPPEPRPVSSLRPILSNVDAAELPPAPEPSARPMSTRRTGPAHAALKIIRVSTIKYEDSSESEAEEEEEDGSSDKAASQGADGDDDEYIPKKSIRNSRKK</sequence>
<feature type="compositionally biased region" description="Low complexity" evidence="1">
    <location>
        <begin position="207"/>
        <end position="220"/>
    </location>
</feature>
<feature type="region of interest" description="Disordered" evidence="1">
    <location>
        <begin position="743"/>
        <end position="762"/>
    </location>
</feature>
<accession>A0A9W8CRZ3</accession>
<feature type="region of interest" description="Disordered" evidence="1">
    <location>
        <begin position="128"/>
        <end position="151"/>
    </location>
</feature>
<feature type="compositionally biased region" description="Basic and acidic residues" evidence="1">
    <location>
        <begin position="608"/>
        <end position="621"/>
    </location>
</feature>
<evidence type="ECO:0000313" key="2">
    <source>
        <dbReference type="EMBL" id="KAJ1724090.1"/>
    </source>
</evidence>
<evidence type="ECO:0000256" key="1">
    <source>
        <dbReference type="SAM" id="MobiDB-lite"/>
    </source>
</evidence>
<organism evidence="2 3">
    <name type="scientific">Coemansia erecta</name>
    <dbReference type="NCBI Taxonomy" id="147472"/>
    <lineage>
        <taxon>Eukaryota</taxon>
        <taxon>Fungi</taxon>
        <taxon>Fungi incertae sedis</taxon>
        <taxon>Zoopagomycota</taxon>
        <taxon>Kickxellomycotina</taxon>
        <taxon>Kickxellomycetes</taxon>
        <taxon>Kickxellales</taxon>
        <taxon>Kickxellaceae</taxon>
        <taxon>Coemansia</taxon>
    </lineage>
</organism>
<feature type="region of interest" description="Disordered" evidence="1">
    <location>
        <begin position="592"/>
        <end position="645"/>
    </location>
</feature>
<feature type="compositionally biased region" description="Acidic residues" evidence="1">
    <location>
        <begin position="808"/>
        <end position="820"/>
    </location>
</feature>
<gene>
    <name evidence="2" type="ORF">LPJ53_001611</name>
</gene>
<dbReference type="AlphaFoldDB" id="A0A9W8CRZ3"/>
<feature type="region of interest" description="Disordered" evidence="1">
    <location>
        <begin position="181"/>
        <end position="248"/>
    </location>
</feature>
<dbReference type="EMBL" id="JANBOJ010000042">
    <property type="protein sequence ID" value="KAJ1724090.1"/>
    <property type="molecule type" value="Genomic_DNA"/>
</dbReference>
<dbReference type="PROSITE" id="PS50096">
    <property type="entry name" value="IQ"/>
    <property type="match status" value="1"/>
</dbReference>
<feature type="region of interest" description="Disordered" evidence="1">
    <location>
        <begin position="310"/>
        <end position="376"/>
    </location>
</feature>
<keyword evidence="3" id="KW-1185">Reference proteome</keyword>
<feature type="region of interest" description="Disordered" evidence="1">
    <location>
        <begin position="702"/>
        <end position="735"/>
    </location>
</feature>
<dbReference type="Proteomes" id="UP001149813">
    <property type="component" value="Unassembled WGS sequence"/>
</dbReference>
<comment type="caution">
    <text evidence="2">The sequence shown here is derived from an EMBL/GenBank/DDBJ whole genome shotgun (WGS) entry which is preliminary data.</text>
</comment>
<name>A0A9W8CRZ3_9FUNG</name>
<feature type="compositionally biased region" description="Low complexity" evidence="1">
    <location>
        <begin position="710"/>
        <end position="724"/>
    </location>
</feature>
<feature type="region of interest" description="Disordered" evidence="1">
    <location>
        <begin position="458"/>
        <end position="560"/>
    </location>
</feature>
<evidence type="ECO:0000313" key="3">
    <source>
        <dbReference type="Proteomes" id="UP001149813"/>
    </source>
</evidence>
<feature type="compositionally biased region" description="Acidic residues" evidence="1">
    <location>
        <begin position="625"/>
        <end position="640"/>
    </location>
</feature>
<dbReference type="OrthoDB" id="5593284at2759"/>
<protein>
    <submittedName>
        <fullName evidence="2">Uncharacterized protein</fullName>
    </submittedName>
</protein>
<feature type="region of interest" description="Disordered" evidence="1">
    <location>
        <begin position="768"/>
        <end position="849"/>
    </location>
</feature>